<name>A0ABR0SX83_9HYPO</name>
<dbReference type="Pfam" id="PF14498">
    <property type="entry name" value="Glyco_hyd_65N_2"/>
    <property type="match status" value="1"/>
</dbReference>
<reference evidence="5 6" key="1">
    <citation type="submission" date="2024-01" db="EMBL/GenBank/DDBJ databases">
        <title>Complete genome of Cladobotryum mycophilum ATHUM6906.</title>
        <authorList>
            <person name="Christinaki A.C."/>
            <person name="Myridakis A.I."/>
            <person name="Kouvelis V.N."/>
        </authorList>
    </citation>
    <scope>NUCLEOTIDE SEQUENCE [LARGE SCALE GENOMIC DNA]</scope>
    <source>
        <strain evidence="5 6">ATHUM6906</strain>
    </source>
</reference>
<feature type="domain" description="Glycosyl hydrolase family 95 catalytic" evidence="4">
    <location>
        <begin position="287"/>
        <end position="703"/>
    </location>
</feature>
<dbReference type="Gene3D" id="1.50.10.10">
    <property type="match status" value="1"/>
</dbReference>
<feature type="chain" id="PRO_5046144143" evidence="1">
    <location>
        <begin position="19"/>
        <end position="793"/>
    </location>
</feature>
<dbReference type="EMBL" id="JAVFKD010000002">
    <property type="protein sequence ID" value="KAK5996405.1"/>
    <property type="molecule type" value="Genomic_DNA"/>
</dbReference>
<accession>A0ABR0SX83</accession>
<evidence type="ECO:0000259" key="3">
    <source>
        <dbReference type="Pfam" id="PF21307"/>
    </source>
</evidence>
<protein>
    <submittedName>
        <fullName evidence="5">Alpha-L-fucosidase 2</fullName>
    </submittedName>
</protein>
<dbReference type="PANTHER" id="PTHR31084">
    <property type="entry name" value="ALPHA-L-FUCOSIDASE 2"/>
    <property type="match status" value="1"/>
</dbReference>
<dbReference type="InterPro" id="IPR027414">
    <property type="entry name" value="GH95_N_dom"/>
</dbReference>
<evidence type="ECO:0000256" key="1">
    <source>
        <dbReference type="SAM" id="SignalP"/>
    </source>
</evidence>
<evidence type="ECO:0000259" key="4">
    <source>
        <dbReference type="Pfam" id="PF22124"/>
    </source>
</evidence>
<sequence>MSILKIALLGCLSTGVSAALDGSRFLWYTQPATDWESGTLPIGNSRLGATIFGSSTEVVTINEDSIWSGPLVNRIPANGLTALPKVRQLLQAGSISQAGDMTLRDMTPAIAWEEGFSYFANLNIDFGHGGSLSNYQRWLDTRQGNSGVSYTYNGVNFTREYIASFPAGVFAARFTSSQKSGLNIKATFSRTSSIVSNTASTASGVNSITLRGTSGQAAQDNPIQFSGKAQFVADGSVSASGGTLSITGATTIDVFIDVETSYRFSSQQAWEAEIDNKLKAAVSKGFVQVKNEAISDSTTLLNRASIDLGASPNGLANLPTDQRVAKARSGLQDLQLVTLSWNYGRHLLVASSRNTGAAVDMAANLQGVWNNVTNPPWGGKYTININIEMNYWVAGQTNLIETQLPLFDLFNVGKPRGEELAQKMYGCGGTVFHHNLNLWGDPAPTDNFTSSTMWPMGAAWLVQHQIDHYRFTGDLDFLRNTAYPNLVDVAKFYQCYTFNYRGYQVTGPSLSAENTFFIPANETNANSQAAMDMDIEMDNQLMRDVMRSLIEAAAALGISDSDSNVKAAKDFLPKIRPPGIGSYGQILEWRQEYKEADPGNRHLSPLYGLHPSDQFSPLLNSTLSKAGKALLDHRVAAGSGSTGWSRTWMINMYARLFSGADAWKHIVAWFERYPMNNLWNSDHGITFQIDGNFGFTSGLTETLLQSHAGVVHVLPALMADAIPTGNARGLLARGGFAVDIDWQGGKFKSATVTAQRGGQLALRVADGQSFSVNSTPYKGPIQTAKGAKYNITA</sequence>
<comment type="caution">
    <text evidence="5">The sequence shown here is derived from an EMBL/GenBank/DDBJ whole genome shotgun (WGS) entry which is preliminary data.</text>
</comment>
<dbReference type="PANTHER" id="PTHR31084:SF0">
    <property type="entry name" value="ALPHA-L-FUCOSIDASE 2"/>
    <property type="match status" value="1"/>
</dbReference>
<proteinExistence type="predicted"/>
<dbReference type="InterPro" id="IPR049053">
    <property type="entry name" value="AFCA-like_C"/>
</dbReference>
<feature type="domain" description="Glycosyl hydrolase family 95 N-terminal" evidence="2">
    <location>
        <begin position="26"/>
        <end position="263"/>
    </location>
</feature>
<dbReference type="InterPro" id="IPR054363">
    <property type="entry name" value="GH95_cat"/>
</dbReference>
<dbReference type="SUPFAM" id="SSF48208">
    <property type="entry name" value="Six-hairpin glycosidases"/>
    <property type="match status" value="1"/>
</dbReference>
<evidence type="ECO:0000313" key="5">
    <source>
        <dbReference type="EMBL" id="KAK5996405.1"/>
    </source>
</evidence>
<gene>
    <name evidence="5" type="ORF">PT974_01739</name>
</gene>
<feature type="signal peptide" evidence="1">
    <location>
        <begin position="1"/>
        <end position="18"/>
    </location>
</feature>
<dbReference type="Proteomes" id="UP001338125">
    <property type="component" value="Unassembled WGS sequence"/>
</dbReference>
<organism evidence="5 6">
    <name type="scientific">Cladobotryum mycophilum</name>
    <dbReference type="NCBI Taxonomy" id="491253"/>
    <lineage>
        <taxon>Eukaryota</taxon>
        <taxon>Fungi</taxon>
        <taxon>Dikarya</taxon>
        <taxon>Ascomycota</taxon>
        <taxon>Pezizomycotina</taxon>
        <taxon>Sordariomycetes</taxon>
        <taxon>Hypocreomycetidae</taxon>
        <taxon>Hypocreales</taxon>
        <taxon>Hypocreaceae</taxon>
        <taxon>Cladobotryum</taxon>
    </lineage>
</organism>
<feature type="domain" description="Alpha fucosidase A-like C-terminal" evidence="3">
    <location>
        <begin position="705"/>
        <end position="775"/>
    </location>
</feature>
<dbReference type="InterPro" id="IPR008928">
    <property type="entry name" value="6-hairpin_glycosidase_sf"/>
</dbReference>
<evidence type="ECO:0000313" key="6">
    <source>
        <dbReference type="Proteomes" id="UP001338125"/>
    </source>
</evidence>
<dbReference type="InterPro" id="IPR012341">
    <property type="entry name" value="6hp_glycosidase-like_sf"/>
</dbReference>
<dbReference type="InterPro" id="IPR016518">
    <property type="entry name" value="Alpha-L-fucosidase"/>
</dbReference>
<evidence type="ECO:0000259" key="2">
    <source>
        <dbReference type="Pfam" id="PF14498"/>
    </source>
</evidence>
<dbReference type="PIRSF" id="PIRSF007663">
    <property type="entry name" value="UCP007663"/>
    <property type="match status" value="1"/>
</dbReference>
<keyword evidence="6" id="KW-1185">Reference proteome</keyword>
<keyword evidence="1" id="KW-0732">Signal</keyword>
<dbReference type="Pfam" id="PF21307">
    <property type="entry name" value="Glyco_hydro_95_C"/>
    <property type="match status" value="1"/>
</dbReference>
<dbReference type="Pfam" id="PF22124">
    <property type="entry name" value="Glyco_hydro_95_cat"/>
    <property type="match status" value="1"/>
</dbReference>